<evidence type="ECO:0000256" key="1">
    <source>
        <dbReference type="PROSITE-ProRule" id="PRU00024"/>
    </source>
</evidence>
<dbReference type="AlphaFoldDB" id="A0A8B7PCI5"/>
<keyword evidence="1" id="KW-0863">Zinc-finger</keyword>
<accession>A0A8B7PCI5</accession>
<evidence type="ECO:0000259" key="2">
    <source>
        <dbReference type="PROSITE" id="PS50119"/>
    </source>
</evidence>
<name>A0A8B7PCI5_HYAAZ</name>
<organism evidence="3 4">
    <name type="scientific">Hyalella azteca</name>
    <name type="common">Amphipod</name>
    <dbReference type="NCBI Taxonomy" id="294128"/>
    <lineage>
        <taxon>Eukaryota</taxon>
        <taxon>Metazoa</taxon>
        <taxon>Ecdysozoa</taxon>
        <taxon>Arthropoda</taxon>
        <taxon>Crustacea</taxon>
        <taxon>Multicrustacea</taxon>
        <taxon>Malacostraca</taxon>
        <taxon>Eumalacostraca</taxon>
        <taxon>Peracarida</taxon>
        <taxon>Amphipoda</taxon>
        <taxon>Senticaudata</taxon>
        <taxon>Talitrida</taxon>
        <taxon>Talitroidea</taxon>
        <taxon>Hyalellidae</taxon>
        <taxon>Hyalella</taxon>
    </lineage>
</organism>
<protein>
    <submittedName>
        <fullName evidence="4">Uncharacterized protein LOC108679589</fullName>
    </submittedName>
</protein>
<dbReference type="Proteomes" id="UP000694843">
    <property type="component" value="Unplaced"/>
</dbReference>
<dbReference type="Pfam" id="PF00643">
    <property type="entry name" value="zf-B_box"/>
    <property type="match status" value="1"/>
</dbReference>
<sequence>MDVSADTGESTEYNLCHLHNLQLEYYCIKCKTALCKRCFLYLHRNHTVILAEDLLAEEFENDEKKKIFVDEGKDVVKFLTTEIKNCDHYLYCFKLFREEECKWLDVKKNLLTQKQSLQDTIKKFTVKEELEEAPGALWTFLRAKSFVQDDELRMTLREVNHKIVYIMRDANHVFWDCEDAAKLKLSEMMPQEFMPNNVQWKLTGDYKAQKALATLENSKNKPQGSVIVRSTTEKPVLCLSPLLIKLAEAGLDIELHLLDSFWSRYSLPSDCDRLEPILRAGHGDRLRVFYGHVEAKSQQSMKDLKRFGLRLEEAKDVETFNSVNCGSGIVSVSRQLQPVHITEQVKENTSLCCVELEDGEVPWLLAVATKLIDCQPPTEGYDLVLPACRLTRDGVAQLLEMPACSSLRPVYYSLGFRHVYLQSTTLSPSDREQLEEMASRNDKPLTWELNEHFLIE</sequence>
<dbReference type="KEGG" id="hazt:108679589"/>
<evidence type="ECO:0000313" key="3">
    <source>
        <dbReference type="Proteomes" id="UP000694843"/>
    </source>
</evidence>
<dbReference type="GeneID" id="108679589"/>
<dbReference type="SUPFAM" id="SSF57845">
    <property type="entry name" value="B-box zinc-binding domain"/>
    <property type="match status" value="1"/>
</dbReference>
<proteinExistence type="predicted"/>
<feature type="domain" description="B box-type" evidence="2">
    <location>
        <begin position="11"/>
        <end position="51"/>
    </location>
</feature>
<dbReference type="PROSITE" id="PS50119">
    <property type="entry name" value="ZF_BBOX"/>
    <property type="match status" value="1"/>
</dbReference>
<dbReference type="Gene3D" id="3.30.160.60">
    <property type="entry name" value="Classic Zinc Finger"/>
    <property type="match status" value="1"/>
</dbReference>
<evidence type="ECO:0000313" key="4">
    <source>
        <dbReference type="RefSeq" id="XP_018023730.2"/>
    </source>
</evidence>
<reference evidence="4" key="1">
    <citation type="submission" date="2025-08" db="UniProtKB">
        <authorList>
            <consortium name="RefSeq"/>
        </authorList>
    </citation>
    <scope>IDENTIFICATION</scope>
    <source>
        <tissue evidence="4">Whole organism</tissue>
    </source>
</reference>
<dbReference type="InterPro" id="IPR000315">
    <property type="entry name" value="Znf_B-box"/>
</dbReference>
<dbReference type="CDD" id="cd19756">
    <property type="entry name" value="Bbox2"/>
    <property type="match status" value="1"/>
</dbReference>
<dbReference type="GO" id="GO:0008270">
    <property type="term" value="F:zinc ion binding"/>
    <property type="evidence" value="ECO:0007669"/>
    <property type="project" value="UniProtKB-KW"/>
</dbReference>
<dbReference type="RefSeq" id="XP_018023730.2">
    <property type="nucleotide sequence ID" value="XM_018168241.2"/>
</dbReference>
<keyword evidence="1" id="KW-0479">Metal-binding</keyword>
<keyword evidence="3" id="KW-1185">Reference proteome</keyword>
<gene>
    <name evidence="4" type="primary">LOC108679589</name>
</gene>
<keyword evidence="1" id="KW-0862">Zinc</keyword>